<keyword evidence="1" id="KW-0862">Zinc</keyword>
<dbReference type="GO" id="GO:0003676">
    <property type="term" value="F:nucleic acid binding"/>
    <property type="evidence" value="ECO:0007669"/>
    <property type="project" value="InterPro"/>
</dbReference>
<dbReference type="SUPFAM" id="SSF57756">
    <property type="entry name" value="Retrovirus zinc finger-like domains"/>
    <property type="match status" value="1"/>
</dbReference>
<evidence type="ECO:0000259" key="3">
    <source>
        <dbReference type="PROSITE" id="PS50158"/>
    </source>
</evidence>
<dbReference type="Pfam" id="PF00098">
    <property type="entry name" value="zf-CCHC"/>
    <property type="match status" value="1"/>
</dbReference>
<dbReference type="GO" id="GO:0008270">
    <property type="term" value="F:zinc ion binding"/>
    <property type="evidence" value="ECO:0007669"/>
    <property type="project" value="UniProtKB-KW"/>
</dbReference>
<dbReference type="EMBL" id="RQTK01000162">
    <property type="protein sequence ID" value="RUS85696.1"/>
    <property type="molecule type" value="Genomic_DNA"/>
</dbReference>
<dbReference type="Proteomes" id="UP000271974">
    <property type="component" value="Unassembled WGS sequence"/>
</dbReference>
<keyword evidence="1" id="KW-0863">Zinc-finger</keyword>
<dbReference type="SMART" id="SM00343">
    <property type="entry name" value="ZnF_C2HC"/>
    <property type="match status" value="1"/>
</dbReference>
<dbReference type="AlphaFoldDB" id="A0A3S0ZTV3"/>
<keyword evidence="1" id="KW-0479">Metal-binding</keyword>
<feature type="compositionally biased region" description="Basic residues" evidence="2">
    <location>
        <begin position="72"/>
        <end position="93"/>
    </location>
</feature>
<protein>
    <recommendedName>
        <fullName evidence="3">CCHC-type domain-containing protein</fullName>
    </recommendedName>
</protein>
<proteinExistence type="predicted"/>
<feature type="region of interest" description="Disordered" evidence="2">
    <location>
        <begin position="142"/>
        <end position="215"/>
    </location>
</feature>
<evidence type="ECO:0000313" key="4">
    <source>
        <dbReference type="EMBL" id="RUS85696.1"/>
    </source>
</evidence>
<feature type="compositionally biased region" description="Pro residues" evidence="2">
    <location>
        <begin position="159"/>
        <end position="173"/>
    </location>
</feature>
<dbReference type="InterPro" id="IPR036875">
    <property type="entry name" value="Znf_CCHC_sf"/>
</dbReference>
<evidence type="ECO:0000313" key="5">
    <source>
        <dbReference type="Proteomes" id="UP000271974"/>
    </source>
</evidence>
<feature type="compositionally biased region" description="Basic and acidic residues" evidence="2">
    <location>
        <begin position="116"/>
        <end position="125"/>
    </location>
</feature>
<feature type="region of interest" description="Disordered" evidence="2">
    <location>
        <begin position="56"/>
        <end position="128"/>
    </location>
</feature>
<dbReference type="InterPro" id="IPR001878">
    <property type="entry name" value="Znf_CCHC"/>
</dbReference>
<name>A0A3S0ZTV3_ELYCH</name>
<dbReference type="Gene3D" id="4.10.60.10">
    <property type="entry name" value="Zinc finger, CCHC-type"/>
    <property type="match status" value="1"/>
</dbReference>
<organism evidence="4 5">
    <name type="scientific">Elysia chlorotica</name>
    <name type="common">Eastern emerald elysia</name>
    <name type="synonym">Sea slug</name>
    <dbReference type="NCBI Taxonomy" id="188477"/>
    <lineage>
        <taxon>Eukaryota</taxon>
        <taxon>Metazoa</taxon>
        <taxon>Spiralia</taxon>
        <taxon>Lophotrochozoa</taxon>
        <taxon>Mollusca</taxon>
        <taxon>Gastropoda</taxon>
        <taxon>Heterobranchia</taxon>
        <taxon>Euthyneura</taxon>
        <taxon>Panpulmonata</taxon>
        <taxon>Sacoglossa</taxon>
        <taxon>Placobranchoidea</taxon>
        <taxon>Plakobranchidae</taxon>
        <taxon>Elysia</taxon>
    </lineage>
</organism>
<evidence type="ECO:0000256" key="2">
    <source>
        <dbReference type="SAM" id="MobiDB-lite"/>
    </source>
</evidence>
<sequence length="286" mass="31838">MEAAQFLFGCKAVMTSMAMAGRQSAVHPPSAPAPASAELQLILKLLRSLNERMERLERQGSWQPGQTERPKDRRRRRRRRRRTTGRSQMRCHRCQQPGHFARECRAPAPVGSTGSVERREAELGEKGVPVLADKGVEVSTVRQELDADPGSSSSTTHPPTLPNGPVAPEPAVLPPERTVRAGNVVPTVASVGRRRTPQLPEVNRHVPSQPAVPPQGQTLHVINEVSPVVWRPRRRPMQLPLGRQNSEPVVLPKEQTCRTVNELVLRPRRRASKLPTNIRPPYGFHD</sequence>
<keyword evidence="5" id="KW-1185">Reference proteome</keyword>
<reference evidence="4 5" key="1">
    <citation type="submission" date="2019-01" db="EMBL/GenBank/DDBJ databases">
        <title>A draft genome assembly of the solar-powered sea slug Elysia chlorotica.</title>
        <authorList>
            <person name="Cai H."/>
            <person name="Li Q."/>
            <person name="Fang X."/>
            <person name="Li J."/>
            <person name="Curtis N.E."/>
            <person name="Altenburger A."/>
            <person name="Shibata T."/>
            <person name="Feng M."/>
            <person name="Maeda T."/>
            <person name="Schwartz J.A."/>
            <person name="Shigenobu S."/>
            <person name="Lundholm N."/>
            <person name="Nishiyama T."/>
            <person name="Yang H."/>
            <person name="Hasebe M."/>
            <person name="Li S."/>
            <person name="Pierce S.K."/>
            <person name="Wang J."/>
        </authorList>
    </citation>
    <scope>NUCLEOTIDE SEQUENCE [LARGE SCALE GENOMIC DNA]</scope>
    <source>
        <strain evidence="4">EC2010</strain>
        <tissue evidence="4">Whole organism of an adult</tissue>
    </source>
</reference>
<accession>A0A3S0ZTV3</accession>
<evidence type="ECO:0000256" key="1">
    <source>
        <dbReference type="PROSITE-ProRule" id="PRU00047"/>
    </source>
</evidence>
<feature type="compositionally biased region" description="Low complexity" evidence="2">
    <location>
        <begin position="149"/>
        <end position="158"/>
    </location>
</feature>
<dbReference type="PROSITE" id="PS50158">
    <property type="entry name" value="ZF_CCHC"/>
    <property type="match status" value="1"/>
</dbReference>
<gene>
    <name evidence="4" type="ORF">EGW08_006572</name>
</gene>
<comment type="caution">
    <text evidence="4">The sequence shown here is derived from an EMBL/GenBank/DDBJ whole genome shotgun (WGS) entry which is preliminary data.</text>
</comment>
<feature type="domain" description="CCHC-type" evidence="3">
    <location>
        <begin position="90"/>
        <end position="105"/>
    </location>
</feature>